<dbReference type="PANTHER" id="PTHR46423">
    <property type="entry name" value="RNA POLYMERASE II-ASSOCIATED PROTEIN 3"/>
    <property type="match status" value="1"/>
</dbReference>
<dbReference type="InterPro" id="IPR011990">
    <property type="entry name" value="TPR-like_helical_dom_sf"/>
</dbReference>
<evidence type="ECO:0000313" key="2">
    <source>
        <dbReference type="Proteomes" id="UP000095281"/>
    </source>
</evidence>
<dbReference type="Proteomes" id="UP000095281">
    <property type="component" value="Unplaced"/>
</dbReference>
<organism evidence="2 3">
    <name type="scientific">Meloidogyne hapla</name>
    <name type="common">Root-knot nematode worm</name>
    <dbReference type="NCBI Taxonomy" id="6305"/>
    <lineage>
        <taxon>Eukaryota</taxon>
        <taxon>Metazoa</taxon>
        <taxon>Ecdysozoa</taxon>
        <taxon>Nematoda</taxon>
        <taxon>Chromadorea</taxon>
        <taxon>Rhabditida</taxon>
        <taxon>Tylenchina</taxon>
        <taxon>Tylenchomorpha</taxon>
        <taxon>Tylenchoidea</taxon>
        <taxon>Meloidogynidae</taxon>
        <taxon>Meloidogyninae</taxon>
        <taxon>Meloidogyne</taxon>
    </lineage>
</organism>
<evidence type="ECO:0000256" key="1">
    <source>
        <dbReference type="ARBA" id="ARBA00022803"/>
    </source>
</evidence>
<keyword evidence="2" id="KW-1185">Reference proteome</keyword>
<dbReference type="InterPro" id="IPR051966">
    <property type="entry name" value="RPAP3"/>
</dbReference>
<dbReference type="PANTHER" id="PTHR46423:SF1">
    <property type="entry name" value="RNA POLYMERASE II-ASSOCIATED PROTEIN 3"/>
    <property type="match status" value="1"/>
</dbReference>
<dbReference type="Pfam" id="PF13431">
    <property type="entry name" value="TPR_17"/>
    <property type="match status" value="1"/>
</dbReference>
<accession>A0A1I8B723</accession>
<dbReference type="InterPro" id="IPR019734">
    <property type="entry name" value="TPR_rpt"/>
</dbReference>
<dbReference type="WBParaSite" id="MhA1_Contig1555.frz3.gene10">
    <property type="protein sequence ID" value="MhA1_Contig1555.frz3.gene10"/>
    <property type="gene ID" value="MhA1_Contig1555.frz3.gene10"/>
</dbReference>
<keyword evidence="1" id="KW-0802">TPR repeat</keyword>
<protein>
    <submittedName>
        <fullName evidence="3">TPR_REGION domain-containing protein</fullName>
    </submittedName>
</protein>
<name>A0A1I8B723_MELHA</name>
<evidence type="ECO:0000313" key="3">
    <source>
        <dbReference type="WBParaSite" id="MhA1_Contig1555.frz3.gene10"/>
    </source>
</evidence>
<dbReference type="SUPFAM" id="SSF48452">
    <property type="entry name" value="TPR-like"/>
    <property type="match status" value="1"/>
</dbReference>
<dbReference type="AlphaFoldDB" id="A0A1I8B723"/>
<reference evidence="3" key="1">
    <citation type="submission" date="2016-11" db="UniProtKB">
        <authorList>
            <consortium name="WormBaseParasite"/>
        </authorList>
    </citation>
    <scope>IDENTIFICATION</scope>
</reference>
<dbReference type="Gene3D" id="1.25.40.10">
    <property type="entry name" value="Tetratricopeptide repeat domain"/>
    <property type="match status" value="1"/>
</dbReference>
<dbReference type="SMART" id="SM00028">
    <property type="entry name" value="TPR"/>
    <property type="match status" value="2"/>
</dbReference>
<proteinExistence type="predicted"/>
<dbReference type="GO" id="GO:0101031">
    <property type="term" value="C:protein folding chaperone complex"/>
    <property type="evidence" value="ECO:0007669"/>
    <property type="project" value="TreeGrafter"/>
</dbReference>
<sequence>MDISEQLKIKGNECFKQKLYNKSIHFYTLAIESNPENSILWSNRAQTYLNLYKPEKAYMDACGALQKEFNSKALFRRAIALNKIGLNQKAYFDLKRCFELNKENKEIKELIKNLKEKKDFDIIDLTVFQKPEQLQSKKPLIKMELKNKLTN</sequence>